<comment type="caution">
    <text evidence="1">The sequence shown here is derived from an EMBL/GenBank/DDBJ whole genome shotgun (WGS) entry which is preliminary data.</text>
</comment>
<protein>
    <submittedName>
        <fullName evidence="1">DNA-binding protein</fullName>
    </submittedName>
</protein>
<dbReference type="InterPro" id="IPR026365">
    <property type="entry name" value="BcepMu_gp16"/>
</dbReference>
<keyword evidence="1" id="KW-0238">DNA-binding</keyword>
<dbReference type="Proteomes" id="UP000321201">
    <property type="component" value="Unassembled WGS sequence"/>
</dbReference>
<accession>A0A5C7EHZ2</accession>
<dbReference type="GO" id="GO:0003677">
    <property type="term" value="F:DNA binding"/>
    <property type="evidence" value="ECO:0007669"/>
    <property type="project" value="UniProtKB-KW"/>
</dbReference>
<gene>
    <name evidence="1" type="ORF">FR698_07795</name>
</gene>
<keyword evidence="2" id="KW-1185">Reference proteome</keyword>
<dbReference type="OrthoDB" id="5679056at2"/>
<dbReference type="InterPro" id="IPR010982">
    <property type="entry name" value="Lambda_DNA-bd_dom_sf"/>
</dbReference>
<dbReference type="EMBL" id="VPFL01000009">
    <property type="protein sequence ID" value="TXF11900.1"/>
    <property type="molecule type" value="Genomic_DNA"/>
</dbReference>
<dbReference type="AlphaFoldDB" id="A0A5C7EHZ2"/>
<name>A0A5C7EHZ2_9PROT</name>
<evidence type="ECO:0000313" key="1">
    <source>
        <dbReference type="EMBL" id="TXF11900.1"/>
    </source>
</evidence>
<dbReference type="RefSeq" id="WP_147799640.1">
    <property type="nucleotide sequence ID" value="NZ_VPFL01000009.1"/>
</dbReference>
<organism evidence="1 2">
    <name type="scientific">Pelomicrobium methylotrophicum</name>
    <dbReference type="NCBI Taxonomy" id="2602750"/>
    <lineage>
        <taxon>Bacteria</taxon>
        <taxon>Pseudomonadati</taxon>
        <taxon>Pseudomonadota</taxon>
        <taxon>Hydrogenophilia</taxon>
        <taxon>Hydrogenophilia incertae sedis</taxon>
        <taxon>Pelomicrobium</taxon>
    </lineage>
</organism>
<proteinExistence type="predicted"/>
<dbReference type="SUPFAM" id="SSF47413">
    <property type="entry name" value="lambda repressor-like DNA-binding domains"/>
    <property type="match status" value="1"/>
</dbReference>
<dbReference type="InParanoid" id="A0A5C7EHZ2"/>
<evidence type="ECO:0000313" key="2">
    <source>
        <dbReference type="Proteomes" id="UP000321201"/>
    </source>
</evidence>
<dbReference type="NCBIfam" id="TIGR04111">
    <property type="entry name" value="BcepMu_gp16"/>
    <property type="match status" value="1"/>
</dbReference>
<reference evidence="1 2" key="1">
    <citation type="submission" date="2019-08" db="EMBL/GenBank/DDBJ databases">
        <title>Pelomicrobium methylotrophicum gen. nov., sp. nov. a moderately thermophilic, facultatively anaerobic, lithoautotrophic and methylotrophic bacterium isolated from a terrestrial mud volcano.</title>
        <authorList>
            <person name="Slobodkina G.B."/>
            <person name="Merkel A.Y."/>
            <person name="Slobodkin A.I."/>
        </authorList>
    </citation>
    <scope>NUCLEOTIDE SEQUENCE [LARGE SCALE GENOMIC DNA]</scope>
    <source>
        <strain evidence="1 2">SM250</strain>
    </source>
</reference>
<sequence length="92" mass="9775">MAESGRIDKERAARARAALERIGLGKTTLARMLGVHPSIVNEVLRGRLIGVRGDAHKVAVALGLKDGDILPKGASNEDVLSILRRAARKEAA</sequence>